<feature type="transmembrane region" description="Helical" evidence="1">
    <location>
        <begin position="115"/>
        <end position="138"/>
    </location>
</feature>
<feature type="transmembrane region" description="Helical" evidence="1">
    <location>
        <begin position="83"/>
        <end position="103"/>
    </location>
</feature>
<evidence type="ECO:0000313" key="2">
    <source>
        <dbReference type="EMBL" id="OAB29539.1"/>
    </source>
</evidence>
<dbReference type="STRING" id="249352.SAMN05444395_106176"/>
<dbReference type="EMBL" id="LVJE01000008">
    <property type="protein sequence ID" value="OAB29539.1"/>
    <property type="molecule type" value="Genomic_DNA"/>
</dbReference>
<feature type="transmembrane region" description="Helical" evidence="1">
    <location>
        <begin position="9"/>
        <end position="28"/>
    </location>
</feature>
<feature type="transmembrane region" description="Helical" evidence="1">
    <location>
        <begin position="34"/>
        <end position="50"/>
    </location>
</feature>
<organism evidence="2 3">
    <name type="scientific">Flavobacterium fryxellicola</name>
    <dbReference type="NCBI Taxonomy" id="249352"/>
    <lineage>
        <taxon>Bacteria</taxon>
        <taxon>Pseudomonadati</taxon>
        <taxon>Bacteroidota</taxon>
        <taxon>Flavobacteriia</taxon>
        <taxon>Flavobacteriales</taxon>
        <taxon>Flavobacteriaceae</taxon>
        <taxon>Flavobacterium</taxon>
    </lineage>
</organism>
<dbReference type="RefSeq" id="WP_066077585.1">
    <property type="nucleotide sequence ID" value="NZ_FRDK01000006.1"/>
</dbReference>
<accession>A0A167YL73</accession>
<comment type="caution">
    <text evidence="2">The sequence shown here is derived from an EMBL/GenBank/DDBJ whole genome shotgun (WGS) entry which is preliminary data.</text>
</comment>
<evidence type="ECO:0000313" key="3">
    <source>
        <dbReference type="Proteomes" id="UP000077164"/>
    </source>
</evidence>
<keyword evidence="3" id="KW-1185">Reference proteome</keyword>
<feature type="transmembrane region" description="Helical" evidence="1">
    <location>
        <begin position="176"/>
        <end position="199"/>
    </location>
</feature>
<keyword evidence="1" id="KW-0472">Membrane</keyword>
<name>A0A167YL73_9FLAO</name>
<proteinExistence type="predicted"/>
<evidence type="ECO:0000256" key="1">
    <source>
        <dbReference type="SAM" id="Phobius"/>
    </source>
</evidence>
<dbReference type="OrthoDB" id="1334295at2"/>
<keyword evidence="1" id="KW-1133">Transmembrane helix</keyword>
<reference evidence="2 3" key="1">
    <citation type="submission" date="2016-03" db="EMBL/GenBank/DDBJ databases">
        <title>Draft genome sequence of Flavobacterium fryxellicola DSM 16209.</title>
        <authorList>
            <person name="Shin S.-K."/>
            <person name="Yi H."/>
        </authorList>
    </citation>
    <scope>NUCLEOTIDE SEQUENCE [LARGE SCALE GENOMIC DNA]</scope>
    <source>
        <strain evidence="2 3">DSM 16209</strain>
    </source>
</reference>
<feature type="transmembrane region" description="Helical" evidence="1">
    <location>
        <begin position="144"/>
        <end position="169"/>
    </location>
</feature>
<dbReference type="AlphaFoldDB" id="A0A167YL73"/>
<protein>
    <submittedName>
        <fullName evidence="2">Uncharacterized protein</fullName>
    </submittedName>
</protein>
<sequence length="241" mass="27628">MKKTTIKRVLLSITIVLLIVYYCAGILFDPSLVIFIKPFIIPSFIAYAAVANGTKLVWNYMLFVSFFYVYQLLILFWEDSAHLFRGAMVASFFCYLFLIRLGYRSIKSSKLYTLPSGFTLFILVLNCLLLLLILYVLISAIGDQYLNIILVFNAVITVFLGITAVLYLSKFGDKKAYYYFFGAFALIFNDIFAAIGTYFVNNIVLNSIDRILHFGSFYLIYLFVVSKKKVKNHVVDSQPSF</sequence>
<keyword evidence="1" id="KW-0812">Transmembrane</keyword>
<feature type="transmembrane region" description="Helical" evidence="1">
    <location>
        <begin position="57"/>
        <end position="77"/>
    </location>
</feature>
<dbReference type="Proteomes" id="UP000077164">
    <property type="component" value="Unassembled WGS sequence"/>
</dbReference>
<gene>
    <name evidence="2" type="ORF">FBFR_04535</name>
</gene>
<feature type="transmembrane region" description="Helical" evidence="1">
    <location>
        <begin position="211"/>
        <end position="226"/>
    </location>
</feature>